<keyword evidence="2" id="KW-0472">Membrane</keyword>
<feature type="compositionally biased region" description="Pro residues" evidence="1">
    <location>
        <begin position="37"/>
        <end position="72"/>
    </location>
</feature>
<feature type="compositionally biased region" description="Low complexity" evidence="1">
    <location>
        <begin position="108"/>
        <end position="119"/>
    </location>
</feature>
<evidence type="ECO:0000256" key="1">
    <source>
        <dbReference type="SAM" id="MobiDB-lite"/>
    </source>
</evidence>
<feature type="compositionally biased region" description="Basic and acidic residues" evidence="1">
    <location>
        <begin position="197"/>
        <end position="207"/>
    </location>
</feature>
<sequence length="207" mass="21067">MRTAALALTLALAPAPAAPPGPLRDAVGGVVDRLIPGRPPDVPPSPTTVPVTVPPAPLVTPAGSPSPAPTKAPAPARTTPAHVTEVGPASSSRPKGTLQGPTEPGPATPGAATPEAIPGLVGPWGEPAPEDSDPAPGRTVYVFGLVALALPAAWVLARRRRPRPAVTAATYEEAYELGRADERAAADRPSARVIPFTRRDSKRPPAR</sequence>
<protein>
    <recommendedName>
        <fullName evidence="6">MYXO-CTERM domain-containing protein</fullName>
    </recommendedName>
</protein>
<gene>
    <name evidence="4" type="ORF">GA0070618_6622</name>
</gene>
<organism evidence="4 5">
    <name type="scientific">Micromonospora echinospora</name>
    <name type="common">Micromonospora purpurea</name>
    <dbReference type="NCBI Taxonomy" id="1877"/>
    <lineage>
        <taxon>Bacteria</taxon>
        <taxon>Bacillati</taxon>
        <taxon>Actinomycetota</taxon>
        <taxon>Actinomycetes</taxon>
        <taxon>Micromonosporales</taxon>
        <taxon>Micromonosporaceae</taxon>
        <taxon>Micromonospora</taxon>
    </lineage>
</organism>
<feature type="signal peptide" evidence="3">
    <location>
        <begin position="1"/>
        <end position="17"/>
    </location>
</feature>
<feature type="chain" id="PRO_5008711041" description="MYXO-CTERM domain-containing protein" evidence="3">
    <location>
        <begin position="18"/>
        <end position="207"/>
    </location>
</feature>
<evidence type="ECO:0000256" key="3">
    <source>
        <dbReference type="SAM" id="SignalP"/>
    </source>
</evidence>
<accession>A0A1C5AAD9</accession>
<feature type="transmembrane region" description="Helical" evidence="2">
    <location>
        <begin position="139"/>
        <end position="157"/>
    </location>
</feature>
<proteinExistence type="predicted"/>
<evidence type="ECO:0000256" key="2">
    <source>
        <dbReference type="SAM" id="Phobius"/>
    </source>
</evidence>
<feature type="compositionally biased region" description="Basic and acidic residues" evidence="1">
    <location>
        <begin position="178"/>
        <end position="190"/>
    </location>
</feature>
<evidence type="ECO:0008006" key="6">
    <source>
        <dbReference type="Google" id="ProtNLM"/>
    </source>
</evidence>
<feature type="region of interest" description="Disordered" evidence="1">
    <location>
        <begin position="178"/>
        <end position="207"/>
    </location>
</feature>
<keyword evidence="5" id="KW-1185">Reference proteome</keyword>
<keyword evidence="3" id="KW-0732">Signal</keyword>
<dbReference type="Proteomes" id="UP000198253">
    <property type="component" value="Chromosome I"/>
</dbReference>
<keyword evidence="2" id="KW-1133">Transmembrane helix</keyword>
<reference evidence="5" key="1">
    <citation type="submission" date="2016-06" db="EMBL/GenBank/DDBJ databases">
        <authorList>
            <person name="Varghese N."/>
            <person name="Submissions Spin"/>
        </authorList>
    </citation>
    <scope>NUCLEOTIDE SEQUENCE [LARGE SCALE GENOMIC DNA]</scope>
    <source>
        <strain evidence="5">DSM 43816</strain>
    </source>
</reference>
<evidence type="ECO:0000313" key="5">
    <source>
        <dbReference type="Proteomes" id="UP000198253"/>
    </source>
</evidence>
<name>A0A1C5AAD9_MICEC</name>
<dbReference type="EMBL" id="LT607413">
    <property type="protein sequence ID" value="SCF42165.1"/>
    <property type="molecule type" value="Genomic_DNA"/>
</dbReference>
<feature type="region of interest" description="Disordered" evidence="1">
    <location>
        <begin position="32"/>
        <end position="138"/>
    </location>
</feature>
<evidence type="ECO:0000313" key="4">
    <source>
        <dbReference type="EMBL" id="SCF42165.1"/>
    </source>
</evidence>
<dbReference type="InParanoid" id="A0A1C5AAD9"/>
<keyword evidence="2" id="KW-0812">Transmembrane</keyword>
<dbReference type="AlphaFoldDB" id="A0A1C5AAD9"/>